<keyword evidence="3" id="KW-1185">Reference proteome</keyword>
<reference evidence="2 3" key="1">
    <citation type="submission" date="2018-05" db="EMBL/GenBank/DDBJ databases">
        <authorList>
            <consortium name="IHU Genomes"/>
        </authorList>
    </citation>
    <scope>NUCLEOTIDE SEQUENCE [LARGE SCALE GENOMIC DNA]</scope>
    <source>
        <strain evidence="2 3">P7335</strain>
    </source>
</reference>
<feature type="transmembrane region" description="Helical" evidence="1">
    <location>
        <begin position="25"/>
        <end position="48"/>
    </location>
</feature>
<evidence type="ECO:0000256" key="1">
    <source>
        <dbReference type="SAM" id="Phobius"/>
    </source>
</evidence>
<keyword evidence="1" id="KW-1133">Transmembrane helix</keyword>
<accession>A0A375YFA0</accession>
<feature type="transmembrane region" description="Helical" evidence="1">
    <location>
        <begin position="207"/>
        <end position="229"/>
    </location>
</feature>
<keyword evidence="1" id="KW-0812">Transmembrane</keyword>
<name>A0A375YFA0_MYCPF</name>
<protein>
    <recommendedName>
        <fullName evidence="4">ABC transporter permease</fullName>
    </recommendedName>
</protein>
<evidence type="ECO:0000313" key="2">
    <source>
        <dbReference type="EMBL" id="SRX79749.1"/>
    </source>
</evidence>
<evidence type="ECO:0008006" key="4">
    <source>
        <dbReference type="Google" id="ProtNLM"/>
    </source>
</evidence>
<evidence type="ECO:0000313" key="3">
    <source>
        <dbReference type="Proteomes" id="UP000252008"/>
    </source>
</evidence>
<proteinExistence type="predicted"/>
<feature type="transmembrane region" description="Helical" evidence="1">
    <location>
        <begin position="177"/>
        <end position="200"/>
    </location>
</feature>
<dbReference type="Proteomes" id="UP000252008">
    <property type="component" value="Unassembled WGS sequence"/>
</dbReference>
<feature type="transmembrane region" description="Helical" evidence="1">
    <location>
        <begin position="264"/>
        <end position="284"/>
    </location>
</feature>
<organism evidence="2 3">
    <name type="scientific">Mycolicibacterium parafortuitum</name>
    <name type="common">Mycobacterium parafortuitum</name>
    <dbReference type="NCBI Taxonomy" id="39692"/>
    <lineage>
        <taxon>Bacteria</taxon>
        <taxon>Bacillati</taxon>
        <taxon>Actinomycetota</taxon>
        <taxon>Actinomycetes</taxon>
        <taxon>Mycobacteriales</taxon>
        <taxon>Mycobacteriaceae</taxon>
        <taxon>Mycolicibacterium</taxon>
    </lineage>
</organism>
<feature type="transmembrane region" description="Helical" evidence="1">
    <location>
        <begin position="319"/>
        <end position="344"/>
    </location>
</feature>
<gene>
    <name evidence="2" type="ORF">MPP7335_01487</name>
</gene>
<sequence>MTSTDTPTRHRHSVHRFSVHEAPAAARAAGIVVAVTALLALVAIAFALPAVKSGPHDVPIGAAGPQAAGSQVNRILDERAPGAFEVTYFPGEEALRDAIRNRDVYGGIVFPSEVFPSEAFPAAPGQQPTLLVATQASPMVAQLLTQIGTQLSRQTGMQLQTEDLAPPTARDPRGAGLAASALPITLAGILPAIALVLALPREIWTRLTAAVVFAAVAGVTIAALLRFVFGSIETGFWDVSAALALGIAAAALTVLGLGSLFGRIGLGVGTALALLVGNPLSGLASAPEMLPSGWGQLGQLMPQGATATLLRSAAAFDGAGATMAIGVLACWALFGLALTVAAAVRQGKSTAS</sequence>
<dbReference type="RefSeq" id="WP_083142292.1">
    <property type="nucleotide sequence ID" value="NZ_MVID01000003.1"/>
</dbReference>
<dbReference type="EMBL" id="UEGS01000001">
    <property type="protein sequence ID" value="SRX79749.1"/>
    <property type="molecule type" value="Genomic_DNA"/>
</dbReference>
<dbReference type="STRING" id="39692.BST38_05775"/>
<feature type="transmembrane region" description="Helical" evidence="1">
    <location>
        <begin position="235"/>
        <end position="257"/>
    </location>
</feature>
<keyword evidence="1" id="KW-0472">Membrane</keyword>
<dbReference type="AlphaFoldDB" id="A0A375YFA0"/>